<feature type="compositionally biased region" description="Basic and acidic residues" evidence="1">
    <location>
        <begin position="476"/>
        <end position="491"/>
    </location>
</feature>
<evidence type="ECO:0000313" key="3">
    <source>
        <dbReference type="EMBL" id="CAL6039403.1"/>
    </source>
</evidence>
<dbReference type="AlphaFoldDB" id="A0AA86TYB0"/>
<reference evidence="3 4" key="2">
    <citation type="submission" date="2024-07" db="EMBL/GenBank/DDBJ databases">
        <authorList>
            <person name="Akdeniz Z."/>
        </authorList>
    </citation>
    <scope>NUCLEOTIDE SEQUENCE [LARGE SCALE GENOMIC DNA]</scope>
</reference>
<evidence type="ECO:0000256" key="1">
    <source>
        <dbReference type="SAM" id="MobiDB-lite"/>
    </source>
</evidence>
<dbReference type="EMBL" id="CAXDID020000142">
    <property type="protein sequence ID" value="CAL6039403.1"/>
    <property type="molecule type" value="Genomic_DNA"/>
</dbReference>
<gene>
    <name evidence="2" type="ORF">HINF_LOCUS19292</name>
    <name evidence="3" type="ORF">HINF_LOCUS37839</name>
</gene>
<sequence length="534" mass="62350">MKRVIQGNTPLNLDLIWKIQSYLHKQPSKPEIVTLLTQLQVQFNKASKKQDLVDILSRYFASIQVRQIHFDPTEFYYSNAIKNIKSLLALKFDFQPTNILDSQFMKIFFNYLSDYPDFISPFPSNFSQFSLFKEFSLMKRFKINYALSREQVQTFSSNQYEFVDQFQKYFLSPNSSDQTIPIILNSRYNKLCTSQYGQLYRPLILANSKIKQLEEFETLIQYNGRYYLGIDIIDQLTYTYYTQGKLDDKINYTTFYIARFTGNFDGANFYLIKHKPEPAKEPEKPGYQFITAFIRSCIIFKFSTRFDVIDYTNIFKELSKQDTSQFNFKKLNELHKSDQNLFNEVLTKNLQALHQTPEKYKLNTILTKLDSDLEQPTTIIPCIDAVSMESLKEAGRGTQCFHVQCLNASSFGGKCPLCGSPVQYILLDILTQKLITFVQSQNKTKVIKSIEVDNDFFKILNVNYIDDDEEDGWFDDQEKTQPVKETQKEEIIDIDDSDDDNQKPVQIKASPDISKVKQYIFEAENLDDSVVVLD</sequence>
<evidence type="ECO:0000313" key="4">
    <source>
        <dbReference type="Proteomes" id="UP001642409"/>
    </source>
</evidence>
<organism evidence="2">
    <name type="scientific">Hexamita inflata</name>
    <dbReference type="NCBI Taxonomy" id="28002"/>
    <lineage>
        <taxon>Eukaryota</taxon>
        <taxon>Metamonada</taxon>
        <taxon>Diplomonadida</taxon>
        <taxon>Hexamitidae</taxon>
        <taxon>Hexamitinae</taxon>
        <taxon>Hexamita</taxon>
    </lineage>
</organism>
<feature type="region of interest" description="Disordered" evidence="1">
    <location>
        <begin position="471"/>
        <end position="505"/>
    </location>
</feature>
<keyword evidence="4" id="KW-1185">Reference proteome</keyword>
<dbReference type="Gene3D" id="3.30.40.10">
    <property type="entry name" value="Zinc/RING finger domain, C3HC4 (zinc finger)"/>
    <property type="match status" value="1"/>
</dbReference>
<accession>A0AA86TYB0</accession>
<reference evidence="2" key="1">
    <citation type="submission" date="2023-06" db="EMBL/GenBank/DDBJ databases">
        <authorList>
            <person name="Kurt Z."/>
        </authorList>
    </citation>
    <scope>NUCLEOTIDE SEQUENCE</scope>
</reference>
<dbReference type="EMBL" id="CATOUU010000495">
    <property type="protein sequence ID" value="CAI9931647.1"/>
    <property type="molecule type" value="Genomic_DNA"/>
</dbReference>
<protein>
    <recommendedName>
        <fullName evidence="5">SP-RING-type domain-containing protein</fullName>
    </recommendedName>
</protein>
<name>A0AA86TYB0_9EUKA</name>
<evidence type="ECO:0000313" key="2">
    <source>
        <dbReference type="EMBL" id="CAI9931647.1"/>
    </source>
</evidence>
<dbReference type="InterPro" id="IPR013083">
    <property type="entry name" value="Znf_RING/FYVE/PHD"/>
</dbReference>
<proteinExistence type="predicted"/>
<evidence type="ECO:0008006" key="5">
    <source>
        <dbReference type="Google" id="ProtNLM"/>
    </source>
</evidence>
<comment type="caution">
    <text evidence="2">The sequence shown here is derived from an EMBL/GenBank/DDBJ whole genome shotgun (WGS) entry which is preliminary data.</text>
</comment>
<dbReference type="Proteomes" id="UP001642409">
    <property type="component" value="Unassembled WGS sequence"/>
</dbReference>